<evidence type="ECO:0000313" key="5">
    <source>
        <dbReference type="EMBL" id="MCG5446480.1"/>
    </source>
</evidence>
<protein>
    <submittedName>
        <fullName evidence="5">Uncharacterized protein</fullName>
    </submittedName>
</protein>
<dbReference type="Gene3D" id="1.10.3720.10">
    <property type="entry name" value="MetI-like"/>
    <property type="match status" value="1"/>
</dbReference>
<evidence type="ECO:0000256" key="1">
    <source>
        <dbReference type="ARBA" id="ARBA00004141"/>
    </source>
</evidence>
<dbReference type="Proteomes" id="UP001201629">
    <property type="component" value="Unassembled WGS sequence"/>
</dbReference>
<name>A0ABS9N936_9ACTN</name>
<dbReference type="EMBL" id="JAKKFD010000052">
    <property type="protein sequence ID" value="MCG5446480.1"/>
    <property type="molecule type" value="Genomic_DNA"/>
</dbReference>
<organism evidence="5 6">
    <name type="scientific">Micromonospora trifolii</name>
    <dbReference type="NCBI Taxonomy" id="2911208"/>
    <lineage>
        <taxon>Bacteria</taxon>
        <taxon>Bacillati</taxon>
        <taxon>Actinomycetota</taxon>
        <taxon>Actinomycetes</taxon>
        <taxon>Micromonosporales</taxon>
        <taxon>Micromonosporaceae</taxon>
        <taxon>Micromonospora</taxon>
    </lineage>
</organism>
<reference evidence="5 6" key="1">
    <citation type="submission" date="2022-01" db="EMBL/GenBank/DDBJ databases">
        <authorList>
            <person name="Riesco R."/>
            <person name="Trujillo M.E."/>
        </authorList>
    </citation>
    <scope>NUCLEOTIDE SEQUENCE [LARGE SCALE GENOMIC DNA]</scope>
    <source>
        <strain evidence="5 6">NIE79</strain>
    </source>
</reference>
<evidence type="ECO:0000256" key="3">
    <source>
        <dbReference type="ARBA" id="ARBA00022989"/>
    </source>
</evidence>
<accession>A0ABS9N936</accession>
<evidence type="ECO:0000313" key="6">
    <source>
        <dbReference type="Proteomes" id="UP001201629"/>
    </source>
</evidence>
<gene>
    <name evidence="5" type="ORF">NIE79_005179</name>
</gene>
<dbReference type="InterPro" id="IPR035906">
    <property type="entry name" value="MetI-like_sf"/>
</dbReference>
<comment type="subcellular location">
    <subcellularLocation>
        <location evidence="1">Membrane</location>
        <topology evidence="1">Multi-pass membrane protein</topology>
    </subcellularLocation>
</comment>
<comment type="caution">
    <text evidence="5">The sequence shown here is derived from an EMBL/GenBank/DDBJ whole genome shotgun (WGS) entry which is preliminary data.</text>
</comment>
<keyword evidence="2" id="KW-0812">Transmembrane</keyword>
<keyword evidence="3" id="KW-1133">Transmembrane helix</keyword>
<dbReference type="SUPFAM" id="SSF161098">
    <property type="entry name" value="MetI-like"/>
    <property type="match status" value="1"/>
</dbReference>
<proteinExistence type="predicted"/>
<sequence length="107" mass="12217">MAVRPADLNEGCDRRGAEWWATSQAVAWEVVKPTLGLLALLRTIWSLRRLELIWVITMNGPVGATETVVTAIERHPFTPHPLRMFQDAVFDIRPRDERSFFNLEGDS</sequence>
<evidence type="ECO:0000256" key="4">
    <source>
        <dbReference type="ARBA" id="ARBA00023136"/>
    </source>
</evidence>
<evidence type="ECO:0000256" key="2">
    <source>
        <dbReference type="ARBA" id="ARBA00022692"/>
    </source>
</evidence>
<keyword evidence="4" id="KW-0472">Membrane</keyword>
<dbReference type="RefSeq" id="WP_238681393.1">
    <property type="nucleotide sequence ID" value="NZ_JAKKFD010000052.1"/>
</dbReference>
<keyword evidence="6" id="KW-1185">Reference proteome</keyword>